<proteinExistence type="predicted"/>
<dbReference type="PANTHER" id="PTHR43450">
    <property type="entry name" value="ASPARTYL-TRNA SYNTHETASE"/>
    <property type="match status" value="1"/>
</dbReference>
<evidence type="ECO:0000313" key="6">
    <source>
        <dbReference type="EMBL" id="GEV41932.1"/>
    </source>
</evidence>
<dbReference type="AlphaFoldDB" id="A0A699GMN9"/>
<keyword evidence="4" id="KW-0067">ATP-binding</keyword>
<evidence type="ECO:0000256" key="1">
    <source>
        <dbReference type="ARBA" id="ARBA00022490"/>
    </source>
</evidence>
<dbReference type="Gene3D" id="3.30.930.10">
    <property type="entry name" value="Bira Bifunctional Protein, Domain 2"/>
    <property type="match status" value="1"/>
</dbReference>
<feature type="domain" description="Aminoacyl-tRNA synthetase class II (D/K/N)" evidence="5">
    <location>
        <begin position="2"/>
        <end position="75"/>
    </location>
</feature>
<gene>
    <name evidence="6" type="ORF">Tci_113909</name>
</gene>
<sequence>MTICGDFKRAFVVGAAFRAEDSYTHRHLCEYTGLDVEMIINEHYFKVMDIVDSLFVDMFEKLNETCQKELETIRKQYPFEPLKEC</sequence>
<dbReference type="PANTHER" id="PTHR43450:SF1">
    <property type="entry name" value="ASPARTATE--TRNA LIGASE, CYTOPLASMIC"/>
    <property type="match status" value="1"/>
</dbReference>
<evidence type="ECO:0000256" key="2">
    <source>
        <dbReference type="ARBA" id="ARBA00022598"/>
    </source>
</evidence>
<dbReference type="GO" id="GO:0004815">
    <property type="term" value="F:aspartate-tRNA ligase activity"/>
    <property type="evidence" value="ECO:0007669"/>
    <property type="project" value="InterPro"/>
</dbReference>
<reference evidence="6" key="1">
    <citation type="journal article" date="2019" name="Sci. Rep.">
        <title>Draft genome of Tanacetum cinerariifolium, the natural source of mosquito coil.</title>
        <authorList>
            <person name="Yamashiro T."/>
            <person name="Shiraishi A."/>
            <person name="Satake H."/>
            <person name="Nakayama K."/>
        </authorList>
    </citation>
    <scope>NUCLEOTIDE SEQUENCE</scope>
</reference>
<accession>A0A699GMN9</accession>
<dbReference type="GO" id="GO:0003723">
    <property type="term" value="F:RNA binding"/>
    <property type="evidence" value="ECO:0007669"/>
    <property type="project" value="TreeGrafter"/>
</dbReference>
<keyword evidence="1" id="KW-0963">Cytoplasm</keyword>
<organism evidence="6">
    <name type="scientific">Tanacetum cinerariifolium</name>
    <name type="common">Dalmatian daisy</name>
    <name type="synonym">Chrysanthemum cinerariifolium</name>
    <dbReference type="NCBI Taxonomy" id="118510"/>
    <lineage>
        <taxon>Eukaryota</taxon>
        <taxon>Viridiplantae</taxon>
        <taxon>Streptophyta</taxon>
        <taxon>Embryophyta</taxon>
        <taxon>Tracheophyta</taxon>
        <taxon>Spermatophyta</taxon>
        <taxon>Magnoliopsida</taxon>
        <taxon>eudicotyledons</taxon>
        <taxon>Gunneridae</taxon>
        <taxon>Pentapetalae</taxon>
        <taxon>asterids</taxon>
        <taxon>campanulids</taxon>
        <taxon>Asterales</taxon>
        <taxon>Asteraceae</taxon>
        <taxon>Asteroideae</taxon>
        <taxon>Anthemideae</taxon>
        <taxon>Anthemidinae</taxon>
        <taxon>Tanacetum</taxon>
    </lineage>
</organism>
<dbReference type="Pfam" id="PF00152">
    <property type="entry name" value="tRNA-synt_2"/>
    <property type="match status" value="1"/>
</dbReference>
<dbReference type="GO" id="GO:0005829">
    <property type="term" value="C:cytosol"/>
    <property type="evidence" value="ECO:0007669"/>
    <property type="project" value="TreeGrafter"/>
</dbReference>
<dbReference type="InterPro" id="IPR045864">
    <property type="entry name" value="aa-tRNA-synth_II/BPL/LPL"/>
</dbReference>
<dbReference type="SUPFAM" id="SSF55681">
    <property type="entry name" value="Class II aaRS and biotin synthetases"/>
    <property type="match status" value="1"/>
</dbReference>
<evidence type="ECO:0000256" key="3">
    <source>
        <dbReference type="ARBA" id="ARBA00022741"/>
    </source>
</evidence>
<dbReference type="GO" id="GO:0006422">
    <property type="term" value="P:aspartyl-tRNA aminoacylation"/>
    <property type="evidence" value="ECO:0007669"/>
    <property type="project" value="InterPro"/>
</dbReference>
<dbReference type="InterPro" id="IPR004364">
    <property type="entry name" value="Aa-tRNA-synt_II"/>
</dbReference>
<evidence type="ECO:0000259" key="5">
    <source>
        <dbReference type="Pfam" id="PF00152"/>
    </source>
</evidence>
<keyword evidence="2 6" id="KW-0436">Ligase</keyword>
<dbReference type="GO" id="GO:0017101">
    <property type="term" value="C:aminoacyl-tRNA synthetase multienzyme complex"/>
    <property type="evidence" value="ECO:0007669"/>
    <property type="project" value="TreeGrafter"/>
</dbReference>
<comment type="caution">
    <text evidence="6">The sequence shown here is derived from an EMBL/GenBank/DDBJ whole genome shotgun (WGS) entry which is preliminary data.</text>
</comment>
<dbReference type="InterPro" id="IPR004523">
    <property type="entry name" value="Asp-tRNA_synthase_2"/>
</dbReference>
<name>A0A699GMN9_TANCI</name>
<protein>
    <submittedName>
        <fullName evidence="6">Aspartate--tRNA ligase 2, cytoplasmic-like</fullName>
    </submittedName>
</protein>
<dbReference type="GO" id="GO:0005524">
    <property type="term" value="F:ATP binding"/>
    <property type="evidence" value="ECO:0007669"/>
    <property type="project" value="InterPro"/>
</dbReference>
<keyword evidence="3" id="KW-0547">Nucleotide-binding</keyword>
<evidence type="ECO:0000256" key="4">
    <source>
        <dbReference type="ARBA" id="ARBA00022840"/>
    </source>
</evidence>
<dbReference type="EMBL" id="BKCJ010022976">
    <property type="protein sequence ID" value="GEV41932.1"/>
    <property type="molecule type" value="Genomic_DNA"/>
</dbReference>